<protein>
    <submittedName>
        <fullName evidence="2">Uncharacterized protein</fullName>
    </submittedName>
</protein>
<dbReference type="KEGG" id="asq:AVL57_15455"/>
<proteinExistence type="predicted"/>
<dbReference type="RefSeq" id="WP_057790302.1">
    <property type="nucleotide sequence ID" value="NZ_CAXIBE010000142.1"/>
</dbReference>
<evidence type="ECO:0000313" key="3">
    <source>
        <dbReference type="Proteomes" id="UP000056750"/>
    </source>
</evidence>
<keyword evidence="3" id="KW-1185">Reference proteome</keyword>
<accession>A0AAW7Z5K0</accession>
<evidence type="ECO:0000313" key="2">
    <source>
        <dbReference type="EMBL" id="MDO6577936.1"/>
    </source>
</evidence>
<organism evidence="2 4">
    <name type="scientific">Alteromonas stellipolaris</name>
    <dbReference type="NCBI Taxonomy" id="233316"/>
    <lineage>
        <taxon>Bacteria</taxon>
        <taxon>Pseudomonadati</taxon>
        <taxon>Pseudomonadota</taxon>
        <taxon>Gammaproteobacteria</taxon>
        <taxon>Alteromonadales</taxon>
        <taxon>Alteromonadaceae</taxon>
        <taxon>Alteromonas/Salinimonas group</taxon>
        <taxon>Alteromonas</taxon>
    </lineage>
</organism>
<dbReference type="AlphaFoldDB" id="A0AAW7Z5K0"/>
<dbReference type="EMBL" id="JAUOQI010000006">
    <property type="protein sequence ID" value="MDO6577936.1"/>
    <property type="molecule type" value="Genomic_DNA"/>
</dbReference>
<gene>
    <name evidence="1" type="ORF">AVL57_15455</name>
    <name evidence="2" type="ORF">Q4527_11060</name>
</gene>
<dbReference type="Proteomes" id="UP000056750">
    <property type="component" value="Chromosome"/>
</dbReference>
<evidence type="ECO:0000313" key="4">
    <source>
        <dbReference type="Proteomes" id="UP001170717"/>
    </source>
</evidence>
<dbReference type="Proteomes" id="UP001170717">
    <property type="component" value="Unassembled WGS sequence"/>
</dbReference>
<dbReference type="GeneID" id="83259123"/>
<evidence type="ECO:0000313" key="1">
    <source>
        <dbReference type="EMBL" id="AMJ75233.1"/>
    </source>
</evidence>
<name>A0AAW7Z5K0_9ALTE</name>
<reference evidence="1 3" key="1">
    <citation type="submission" date="2015-12" db="EMBL/GenBank/DDBJ databases">
        <title>Intraspecies pangenome expansion in the marine bacterium Alteromonas.</title>
        <authorList>
            <person name="Lopez-Perez M."/>
            <person name="Rodriguez-Valera F."/>
        </authorList>
    </citation>
    <scope>NUCLEOTIDE SEQUENCE [LARGE SCALE GENOMIC DNA]</scope>
    <source>
        <strain evidence="1 3">LMG 21861</strain>
    </source>
</reference>
<dbReference type="EMBL" id="CP013926">
    <property type="protein sequence ID" value="AMJ75233.1"/>
    <property type="molecule type" value="Genomic_DNA"/>
</dbReference>
<sequence>MKTLQHDLHLRYEAYTRAHQRFAERGEFRVEIYQGRLEVDNQHDFKHLATYPFTPETVEESAVIPASIPAVQGTALPFFKALFNTNFVKAIKLLFY</sequence>
<reference evidence="2" key="2">
    <citation type="submission" date="2023-07" db="EMBL/GenBank/DDBJ databases">
        <title>Genome content predicts the carbon catabolic preferences of heterotrophic bacteria.</title>
        <authorList>
            <person name="Gralka M."/>
        </authorList>
    </citation>
    <scope>NUCLEOTIDE SEQUENCE</scope>
    <source>
        <strain evidence="2">F2M12</strain>
    </source>
</reference>